<keyword evidence="9" id="KW-1185">Reference proteome</keyword>
<keyword evidence="2" id="KW-0597">Phosphoprotein</keyword>
<dbReference type="InterPro" id="IPR003653">
    <property type="entry name" value="Peptidase_C48_C"/>
</dbReference>
<evidence type="ECO:0000256" key="2">
    <source>
        <dbReference type="ARBA" id="ARBA00022553"/>
    </source>
</evidence>
<dbReference type="GO" id="GO:0070139">
    <property type="term" value="F:SUMO-specific endopeptidase activity"/>
    <property type="evidence" value="ECO:0007669"/>
    <property type="project" value="TreeGrafter"/>
</dbReference>
<keyword evidence="3" id="KW-0645">Protease</keyword>
<evidence type="ECO:0000256" key="6">
    <source>
        <dbReference type="SAM" id="MobiDB-lite"/>
    </source>
</evidence>
<feature type="compositionally biased region" description="Polar residues" evidence="6">
    <location>
        <begin position="150"/>
        <end position="159"/>
    </location>
</feature>
<dbReference type="OrthoDB" id="442460at2759"/>
<reference evidence="9" key="2">
    <citation type="submission" date="2015-01" db="EMBL/GenBank/DDBJ databases">
        <title>Evolutionary Origins and Diversification of the Mycorrhizal Mutualists.</title>
        <authorList>
            <consortium name="DOE Joint Genome Institute"/>
            <consortium name="Mycorrhizal Genomics Consortium"/>
            <person name="Kohler A."/>
            <person name="Kuo A."/>
            <person name="Nagy L.G."/>
            <person name="Floudas D."/>
            <person name="Copeland A."/>
            <person name="Barry K.W."/>
            <person name="Cichocki N."/>
            <person name="Veneault-Fourrey C."/>
            <person name="LaButti K."/>
            <person name="Lindquist E.A."/>
            <person name="Lipzen A."/>
            <person name="Lundell T."/>
            <person name="Morin E."/>
            <person name="Murat C."/>
            <person name="Riley R."/>
            <person name="Ohm R."/>
            <person name="Sun H."/>
            <person name="Tunlid A."/>
            <person name="Henrissat B."/>
            <person name="Grigoriev I.V."/>
            <person name="Hibbett D.S."/>
            <person name="Martin F."/>
        </authorList>
    </citation>
    <scope>NUCLEOTIDE SEQUENCE [LARGE SCALE GENOMIC DNA]</scope>
    <source>
        <strain evidence="9">Marx 270</strain>
    </source>
</reference>
<feature type="region of interest" description="Disordered" evidence="6">
    <location>
        <begin position="239"/>
        <end position="270"/>
    </location>
</feature>
<dbReference type="AlphaFoldDB" id="A0A0C3N5K6"/>
<evidence type="ECO:0000259" key="7">
    <source>
        <dbReference type="PROSITE" id="PS50600"/>
    </source>
</evidence>
<dbReference type="Proteomes" id="UP000054217">
    <property type="component" value="Unassembled WGS sequence"/>
</dbReference>
<feature type="region of interest" description="Disordered" evidence="6">
    <location>
        <begin position="126"/>
        <end position="162"/>
    </location>
</feature>
<keyword evidence="4" id="KW-0833">Ubl conjugation pathway</keyword>
<proteinExistence type="inferred from homology"/>
<dbReference type="GO" id="GO:0016926">
    <property type="term" value="P:protein desumoylation"/>
    <property type="evidence" value="ECO:0007669"/>
    <property type="project" value="TreeGrafter"/>
</dbReference>
<dbReference type="InterPro" id="IPR051947">
    <property type="entry name" value="Sentrin-specific_protease"/>
</dbReference>
<reference evidence="8 9" key="1">
    <citation type="submission" date="2014-04" db="EMBL/GenBank/DDBJ databases">
        <authorList>
            <consortium name="DOE Joint Genome Institute"/>
            <person name="Kuo A."/>
            <person name="Kohler A."/>
            <person name="Costa M.D."/>
            <person name="Nagy L.G."/>
            <person name="Floudas D."/>
            <person name="Copeland A."/>
            <person name="Barry K.W."/>
            <person name="Cichocki N."/>
            <person name="Veneault-Fourrey C."/>
            <person name="LaButti K."/>
            <person name="Lindquist E.A."/>
            <person name="Lipzen A."/>
            <person name="Lundell T."/>
            <person name="Morin E."/>
            <person name="Murat C."/>
            <person name="Sun H."/>
            <person name="Tunlid A."/>
            <person name="Henrissat B."/>
            <person name="Grigoriev I.V."/>
            <person name="Hibbett D.S."/>
            <person name="Martin F."/>
            <person name="Nordberg H.P."/>
            <person name="Cantor M.N."/>
            <person name="Hua S.X."/>
        </authorList>
    </citation>
    <scope>NUCLEOTIDE SEQUENCE [LARGE SCALE GENOMIC DNA]</scope>
    <source>
        <strain evidence="8 9">Marx 270</strain>
    </source>
</reference>
<dbReference type="GO" id="GO:0005634">
    <property type="term" value="C:nucleus"/>
    <property type="evidence" value="ECO:0007669"/>
    <property type="project" value="TreeGrafter"/>
</dbReference>
<comment type="similarity">
    <text evidence="1">Belongs to the peptidase C48 family.</text>
</comment>
<dbReference type="Pfam" id="PF02902">
    <property type="entry name" value="Peptidase_C48"/>
    <property type="match status" value="2"/>
</dbReference>
<dbReference type="GO" id="GO:0006508">
    <property type="term" value="P:proteolysis"/>
    <property type="evidence" value="ECO:0007669"/>
    <property type="project" value="UniProtKB-KW"/>
</dbReference>
<gene>
    <name evidence="8" type="ORF">M404DRAFT_163369</name>
</gene>
<dbReference type="PROSITE" id="PS50600">
    <property type="entry name" value="ULP_PROTEASE"/>
    <property type="match status" value="1"/>
</dbReference>
<evidence type="ECO:0000256" key="3">
    <source>
        <dbReference type="ARBA" id="ARBA00022670"/>
    </source>
</evidence>
<dbReference type="InParanoid" id="A0A0C3N5K6"/>
<protein>
    <recommendedName>
        <fullName evidence="7">Ubiquitin-like protease family profile domain-containing protein</fullName>
    </recommendedName>
</protein>
<dbReference type="Gene3D" id="3.40.395.10">
    <property type="entry name" value="Adenoviral Proteinase, Chain A"/>
    <property type="match status" value="1"/>
</dbReference>
<evidence type="ECO:0000256" key="5">
    <source>
        <dbReference type="ARBA" id="ARBA00022801"/>
    </source>
</evidence>
<name>A0A0C3N5K6_PISTI</name>
<dbReference type="SUPFAM" id="SSF54001">
    <property type="entry name" value="Cysteine proteinases"/>
    <property type="match status" value="1"/>
</dbReference>
<keyword evidence="5" id="KW-0378">Hydrolase</keyword>
<feature type="domain" description="Ubiquitin-like protease family profile" evidence="7">
    <location>
        <begin position="10"/>
        <end position="376"/>
    </location>
</feature>
<dbReference type="HOGENOM" id="CLU_044767_0_0_1"/>
<evidence type="ECO:0000256" key="1">
    <source>
        <dbReference type="ARBA" id="ARBA00005234"/>
    </source>
</evidence>
<dbReference type="GO" id="GO:0005737">
    <property type="term" value="C:cytoplasm"/>
    <property type="evidence" value="ECO:0007669"/>
    <property type="project" value="TreeGrafter"/>
</dbReference>
<dbReference type="PANTHER" id="PTHR46896">
    <property type="entry name" value="SENTRIN-SPECIFIC PROTEASE"/>
    <property type="match status" value="1"/>
</dbReference>
<organism evidence="8 9">
    <name type="scientific">Pisolithus tinctorius Marx 270</name>
    <dbReference type="NCBI Taxonomy" id="870435"/>
    <lineage>
        <taxon>Eukaryota</taxon>
        <taxon>Fungi</taxon>
        <taxon>Dikarya</taxon>
        <taxon>Basidiomycota</taxon>
        <taxon>Agaricomycotina</taxon>
        <taxon>Agaricomycetes</taxon>
        <taxon>Agaricomycetidae</taxon>
        <taxon>Boletales</taxon>
        <taxon>Sclerodermatineae</taxon>
        <taxon>Pisolithaceae</taxon>
        <taxon>Pisolithus</taxon>
    </lineage>
</organism>
<sequence length="479" mass="53940">MYPPGGPGALNIMRSDLKRLEPEEYLNDTLIEFGLKLWLNELRERDPLLADQIHVFSSFFYKKLNTKNIEEGYQSVRKWTSKVDLFSKKYIVVPINENLHWYFAIIYEPGHVLEPPLIAPPATQARLTRNRKKGRAKVDFKTGPPESRSEAQGSSTSSLQEDDGGLLLKAATRPTTPSVTHDVDMEDANGAPFNLACSDSKLVKPPSGSSALSELTYPTSPTHEDAMDVDVVESSIGRPLLPSPSSSDRFPERQSGIPVSRFYGPPSSKKEGKKIIAADESVVILDSEEENDKRQEDEVDNMLREEPPETYIFTLDSLGSRHTQVVKVLKFYLSREAKDKRGFDEVRDSIGKQVQVPVQPNTWDCGVYLLHLTKVFMNNPEHYFRLITTTKGTIPSSERRAIWQDQEVPKFRDDLVARITQLSDTWKAGKAVKEEGAKGRKSEEVEAEVISSEGEVDIVHVSGQVKASPRRRYPNRLRG</sequence>
<dbReference type="EMBL" id="KN832049">
    <property type="protein sequence ID" value="KIN96329.1"/>
    <property type="molecule type" value="Genomic_DNA"/>
</dbReference>
<evidence type="ECO:0000313" key="8">
    <source>
        <dbReference type="EMBL" id="KIN96329.1"/>
    </source>
</evidence>
<evidence type="ECO:0000313" key="9">
    <source>
        <dbReference type="Proteomes" id="UP000054217"/>
    </source>
</evidence>
<dbReference type="STRING" id="870435.A0A0C3N5K6"/>
<accession>A0A0C3N5K6</accession>
<dbReference type="InterPro" id="IPR038765">
    <property type="entry name" value="Papain-like_cys_pep_sf"/>
</dbReference>
<dbReference type="PANTHER" id="PTHR46896:SF3">
    <property type="entry name" value="FI06413P-RELATED"/>
    <property type="match status" value="1"/>
</dbReference>
<evidence type="ECO:0000256" key="4">
    <source>
        <dbReference type="ARBA" id="ARBA00022786"/>
    </source>
</evidence>